<evidence type="ECO:0000256" key="1">
    <source>
        <dbReference type="ARBA" id="ARBA00001936"/>
    </source>
</evidence>
<evidence type="ECO:0000256" key="4">
    <source>
        <dbReference type="ARBA" id="ARBA00022801"/>
    </source>
</evidence>
<evidence type="ECO:0000256" key="5">
    <source>
        <dbReference type="ARBA" id="ARBA00022842"/>
    </source>
</evidence>
<dbReference type="Pfam" id="PF00293">
    <property type="entry name" value="NUDIX"/>
    <property type="match status" value="1"/>
</dbReference>
<protein>
    <submittedName>
        <fullName evidence="8">NUDIX hydrolase</fullName>
        <ecNumber evidence="8">3.6.1.55</ecNumber>
    </submittedName>
</protein>
<evidence type="ECO:0000256" key="6">
    <source>
        <dbReference type="ARBA" id="ARBA00023211"/>
    </source>
</evidence>
<comment type="cofactor">
    <cofactor evidence="1">
        <name>Mn(2+)</name>
        <dbReference type="ChEBI" id="CHEBI:29035"/>
    </cofactor>
</comment>
<keyword evidence="5" id="KW-0460">Magnesium</keyword>
<dbReference type="PROSITE" id="PS51462">
    <property type="entry name" value="NUDIX"/>
    <property type="match status" value="1"/>
</dbReference>
<keyword evidence="9" id="KW-1185">Reference proteome</keyword>
<dbReference type="RefSeq" id="WP_408976567.1">
    <property type="nucleotide sequence ID" value="NZ_JBJUVG010000001.1"/>
</dbReference>
<dbReference type="InterPro" id="IPR045121">
    <property type="entry name" value="CoAse"/>
</dbReference>
<evidence type="ECO:0000256" key="2">
    <source>
        <dbReference type="ARBA" id="ARBA00001946"/>
    </source>
</evidence>
<dbReference type="Proteomes" id="UP001631949">
    <property type="component" value="Unassembled WGS sequence"/>
</dbReference>
<evidence type="ECO:0000313" key="8">
    <source>
        <dbReference type="EMBL" id="MFM9412948.1"/>
    </source>
</evidence>
<dbReference type="GO" id="GO:0035539">
    <property type="term" value="F:8-oxo-7,8-dihydrodeoxyguanosine triphosphate pyrophosphatase activity"/>
    <property type="evidence" value="ECO:0007669"/>
    <property type="project" value="UniProtKB-EC"/>
</dbReference>
<keyword evidence="4 8" id="KW-0378">Hydrolase</keyword>
<evidence type="ECO:0000256" key="3">
    <source>
        <dbReference type="ARBA" id="ARBA00022723"/>
    </source>
</evidence>
<comment type="cofactor">
    <cofactor evidence="2">
        <name>Mg(2+)</name>
        <dbReference type="ChEBI" id="CHEBI:18420"/>
    </cofactor>
</comment>
<keyword evidence="6" id="KW-0464">Manganese</keyword>
<dbReference type="EC" id="3.6.1.55" evidence="8"/>
<dbReference type="PANTHER" id="PTHR12992">
    <property type="entry name" value="NUDIX HYDROLASE"/>
    <property type="match status" value="1"/>
</dbReference>
<proteinExistence type="predicted"/>
<sequence length="217" mass="24771">MEPFLDALTTGLLKYDPQPLGKRHAFAVLLPLVRMEDEWYVLYEVRSARISQPGETSFPGGAIEPGECPSDAAVREAMEELCLERTDIRLLGEMDFIVTETAIIYCFVGFIDGKTPADIQPNEDEVEEVYALPLAWLCENPPKYYETKIQASYSDDFPTSRLPGGSNYQWKRRNQIVAFYDIPDSGYNLWGLTARLTDRFIDFLSEEDLYHCISCIQ</sequence>
<dbReference type="InterPro" id="IPR000086">
    <property type="entry name" value="NUDIX_hydrolase_dom"/>
</dbReference>
<evidence type="ECO:0000313" key="9">
    <source>
        <dbReference type="Proteomes" id="UP001631949"/>
    </source>
</evidence>
<dbReference type="CDD" id="cd03426">
    <property type="entry name" value="NUDIX_CoAse_Nudt7"/>
    <property type="match status" value="1"/>
</dbReference>
<dbReference type="SUPFAM" id="SSF55811">
    <property type="entry name" value="Nudix"/>
    <property type="match status" value="1"/>
</dbReference>
<organism evidence="8 9">
    <name type="scientific">Peptococcus simiae</name>
    <dbReference type="NCBI Taxonomy" id="1643805"/>
    <lineage>
        <taxon>Bacteria</taxon>
        <taxon>Bacillati</taxon>
        <taxon>Bacillota</taxon>
        <taxon>Clostridia</taxon>
        <taxon>Eubacteriales</taxon>
        <taxon>Peptococcaceae</taxon>
        <taxon>Peptococcus</taxon>
    </lineage>
</organism>
<feature type="domain" description="Nudix hydrolase" evidence="7">
    <location>
        <begin position="22"/>
        <end position="155"/>
    </location>
</feature>
<evidence type="ECO:0000259" key="7">
    <source>
        <dbReference type="PROSITE" id="PS51462"/>
    </source>
</evidence>
<dbReference type="PANTHER" id="PTHR12992:SF11">
    <property type="entry name" value="MITOCHONDRIAL COENZYME A DIPHOSPHATASE NUDT8"/>
    <property type="match status" value="1"/>
</dbReference>
<reference evidence="8 9" key="1">
    <citation type="journal article" date="2016" name="Int. J. Syst. Evol. Microbiol.">
        <title>Peptococcus simiae sp. nov., isolated from rhesus macaque faeces and emended description of the genus Peptococcus.</title>
        <authorList>
            <person name="Shkoporov A.N."/>
            <person name="Efimov B.A."/>
            <person name="Kondova I."/>
            <person name="Ouwerling B."/>
            <person name="Chaplin A.V."/>
            <person name="Shcherbakova V.A."/>
            <person name="Langermans J.A.M."/>
        </authorList>
    </citation>
    <scope>NUCLEOTIDE SEQUENCE [LARGE SCALE GENOMIC DNA]</scope>
    <source>
        <strain evidence="8 9">M108</strain>
    </source>
</reference>
<accession>A0ABW9GW83</accession>
<dbReference type="EMBL" id="JBJUVG010000001">
    <property type="protein sequence ID" value="MFM9412948.1"/>
    <property type="molecule type" value="Genomic_DNA"/>
</dbReference>
<dbReference type="Gene3D" id="3.90.79.10">
    <property type="entry name" value="Nucleoside Triphosphate Pyrophosphohydrolase"/>
    <property type="match status" value="1"/>
</dbReference>
<dbReference type="InterPro" id="IPR015797">
    <property type="entry name" value="NUDIX_hydrolase-like_dom_sf"/>
</dbReference>
<keyword evidence="3" id="KW-0479">Metal-binding</keyword>
<gene>
    <name evidence="8" type="ORF">ACKQTC_00965</name>
</gene>
<name>A0ABW9GW83_9FIRM</name>
<comment type="caution">
    <text evidence="8">The sequence shown here is derived from an EMBL/GenBank/DDBJ whole genome shotgun (WGS) entry which is preliminary data.</text>
</comment>